<accession>E1REK4</accession>
<dbReference type="HOGENOM" id="CLU_2930249_0_0_2"/>
<reference evidence="1 2" key="1">
    <citation type="journal article" date="2010" name="Stand. Genomic Sci.">
        <title>Complete genome sequence of Methanoplanus petrolearius type strain (SEBR 4847).</title>
        <authorList>
            <person name="Brambilla E."/>
            <person name="Djao O.D."/>
            <person name="Daligault H."/>
            <person name="Lapidus A."/>
            <person name="Lucas S."/>
            <person name="Hammon N."/>
            <person name="Nolan M."/>
            <person name="Tice H."/>
            <person name="Cheng J.F."/>
            <person name="Han C."/>
            <person name="Tapia R."/>
            <person name="Goodwin L."/>
            <person name="Pitluck S."/>
            <person name="Liolios K."/>
            <person name="Ivanova N."/>
            <person name="Mavromatis K."/>
            <person name="Mikhailova N."/>
            <person name="Pati A."/>
            <person name="Chen A."/>
            <person name="Palaniappan K."/>
            <person name="Land M."/>
            <person name="Hauser L."/>
            <person name="Chang Y.J."/>
            <person name="Jeffries C.D."/>
            <person name="Rohde M."/>
            <person name="Spring S."/>
            <person name="Sikorski J."/>
            <person name="Goker M."/>
            <person name="Woyke T."/>
            <person name="Bristow J."/>
            <person name="Eisen J.A."/>
            <person name="Markowitz V."/>
            <person name="Hugenholtz P."/>
            <person name="Kyrpides N.C."/>
            <person name="Klenk H.P."/>
        </authorList>
    </citation>
    <scope>NUCLEOTIDE SEQUENCE [LARGE SCALE GENOMIC DNA]</scope>
    <source>
        <strain evidence="2">DSM 11571 / OCM 486 / SEBR 4847</strain>
    </source>
</reference>
<dbReference type="KEGG" id="mpi:Mpet_0173"/>
<dbReference type="GeneID" id="9742615"/>
<organism evidence="1 2">
    <name type="scientific">Methanolacinia petrolearia (strain DSM 11571 / OCM 486 / SEBR 4847)</name>
    <name type="common">Methanoplanus petrolearius</name>
    <dbReference type="NCBI Taxonomy" id="679926"/>
    <lineage>
        <taxon>Archaea</taxon>
        <taxon>Methanobacteriati</taxon>
        <taxon>Methanobacteriota</taxon>
        <taxon>Stenosarchaea group</taxon>
        <taxon>Methanomicrobia</taxon>
        <taxon>Methanomicrobiales</taxon>
        <taxon>Methanomicrobiaceae</taxon>
        <taxon>Methanolacinia</taxon>
    </lineage>
</organism>
<evidence type="ECO:0000313" key="2">
    <source>
        <dbReference type="Proteomes" id="UP000006565"/>
    </source>
</evidence>
<dbReference type="AlphaFoldDB" id="E1REK4"/>
<dbReference type="OrthoDB" id="108373at2157"/>
<proteinExistence type="predicted"/>
<name>E1REK4_METP4</name>
<dbReference type="Proteomes" id="UP000006565">
    <property type="component" value="Chromosome"/>
</dbReference>
<keyword evidence="2" id="KW-1185">Reference proteome</keyword>
<protein>
    <submittedName>
        <fullName evidence="1">Uncharacterized protein</fullName>
    </submittedName>
</protein>
<dbReference type="RefSeq" id="WP_013328130.1">
    <property type="nucleotide sequence ID" value="NC_014507.1"/>
</dbReference>
<dbReference type="EMBL" id="CP002117">
    <property type="protein sequence ID" value="ADN34951.1"/>
    <property type="molecule type" value="Genomic_DNA"/>
</dbReference>
<sequence length="60" mass="6908">MFHLGFNEISGYLKPMNYSDLYEHDECWDGSGYSTSSLNYRSCIRSGDMITLVSERDEAD</sequence>
<gene>
    <name evidence="1" type="ordered locus">Mpet_0173</name>
</gene>
<evidence type="ECO:0000313" key="1">
    <source>
        <dbReference type="EMBL" id="ADN34951.1"/>
    </source>
</evidence>